<reference evidence="1 2" key="1">
    <citation type="submission" date="2018-08" db="EMBL/GenBank/DDBJ databases">
        <title>Proposal of Muricauda 72 sp.nov. and Muricauda NH166 sp.nov., isolated from seawater.</title>
        <authorList>
            <person name="Cheng H."/>
            <person name="Wu Y.-H."/>
            <person name="Guo L.-L."/>
            <person name="Xu X.-W."/>
        </authorList>
    </citation>
    <scope>NUCLEOTIDE SEQUENCE [LARGE SCALE GENOMIC DNA]</scope>
    <source>
        <strain evidence="1 2">KCTC 22173</strain>
    </source>
</reference>
<organism evidence="1 2">
    <name type="scientific">Flagellimonas lutimaris</name>
    <dbReference type="NCBI Taxonomy" id="475082"/>
    <lineage>
        <taxon>Bacteria</taxon>
        <taxon>Pseudomonadati</taxon>
        <taxon>Bacteroidota</taxon>
        <taxon>Flavobacteriia</taxon>
        <taxon>Flavobacteriales</taxon>
        <taxon>Flavobacteriaceae</taxon>
        <taxon>Flagellimonas</taxon>
    </lineage>
</organism>
<evidence type="ECO:0000313" key="1">
    <source>
        <dbReference type="EMBL" id="RIV36294.1"/>
    </source>
</evidence>
<accession>A0A3A1NAB7</accession>
<sequence>MSWKNKKTALRIGLIQIHSKNETNTFEKIFWVQGCFEDYFLHTLNYAKTVFFSEILNNKYRCRFTRTIFNIKRKARSNWNGPFLLNNI</sequence>
<dbReference type="AlphaFoldDB" id="A0A3A1NAB7"/>
<protein>
    <submittedName>
        <fullName evidence="1">Uncharacterized protein</fullName>
    </submittedName>
</protein>
<keyword evidence="2" id="KW-1185">Reference proteome</keyword>
<comment type="caution">
    <text evidence="1">The sequence shown here is derived from an EMBL/GenBank/DDBJ whole genome shotgun (WGS) entry which is preliminary data.</text>
</comment>
<dbReference type="EMBL" id="QXFH01000064">
    <property type="protein sequence ID" value="RIV36294.1"/>
    <property type="molecule type" value="Genomic_DNA"/>
</dbReference>
<proteinExistence type="predicted"/>
<dbReference type="Proteomes" id="UP000266067">
    <property type="component" value="Unassembled WGS sequence"/>
</dbReference>
<name>A0A3A1NAB7_9FLAO</name>
<evidence type="ECO:0000313" key="2">
    <source>
        <dbReference type="Proteomes" id="UP000266067"/>
    </source>
</evidence>
<gene>
    <name evidence="1" type="ORF">D2V08_02885</name>
</gene>